<dbReference type="GO" id="GO:0004357">
    <property type="term" value="F:glutamate-cysteine ligase activity"/>
    <property type="evidence" value="ECO:0007669"/>
    <property type="project" value="UniProtKB-UniRule"/>
</dbReference>
<evidence type="ECO:0000256" key="8">
    <source>
        <dbReference type="HAMAP-Rule" id="MF_00578"/>
    </source>
</evidence>
<protein>
    <recommendedName>
        <fullName evidence="8">Glutamate--cysteine ligase</fullName>
        <ecNumber evidence="8">6.3.2.2</ecNumber>
    </recommendedName>
    <alternativeName>
        <fullName evidence="8">Gamma-ECS</fullName>
        <shortName evidence="8">GCS</shortName>
    </alternativeName>
    <alternativeName>
        <fullName evidence="8">Gamma-glutamylcysteine synthetase</fullName>
    </alternativeName>
</protein>
<evidence type="ECO:0000256" key="3">
    <source>
        <dbReference type="ARBA" id="ARBA00022598"/>
    </source>
</evidence>
<keyword evidence="6 8" id="KW-0067">ATP-binding</keyword>
<keyword evidence="12" id="KW-1185">Reference proteome</keyword>
<evidence type="ECO:0000256" key="7">
    <source>
        <dbReference type="ARBA" id="ARBA00048819"/>
    </source>
</evidence>
<evidence type="ECO:0000256" key="2">
    <source>
        <dbReference type="ARBA" id="ARBA00008772"/>
    </source>
</evidence>
<dbReference type="GO" id="GO:0006750">
    <property type="term" value="P:glutathione biosynthetic process"/>
    <property type="evidence" value="ECO:0007669"/>
    <property type="project" value="UniProtKB-UniRule"/>
</dbReference>
<dbReference type="AlphaFoldDB" id="A0A4U1BAI4"/>
<comment type="pathway">
    <text evidence="1 8 9">Sulfur metabolism; glutathione biosynthesis; glutathione from L-cysteine and L-glutamate: step 1/2.</text>
</comment>
<dbReference type="Proteomes" id="UP000307999">
    <property type="component" value="Unassembled WGS sequence"/>
</dbReference>
<dbReference type="UniPathway" id="UPA00142">
    <property type="reaction ID" value="UER00209"/>
</dbReference>
<feature type="domain" description="Glutamate--cysteine ligase" evidence="10">
    <location>
        <begin position="32"/>
        <end position="404"/>
    </location>
</feature>
<dbReference type="GO" id="GO:0046872">
    <property type="term" value="F:metal ion binding"/>
    <property type="evidence" value="ECO:0007669"/>
    <property type="project" value="TreeGrafter"/>
</dbReference>
<evidence type="ECO:0000256" key="4">
    <source>
        <dbReference type="ARBA" id="ARBA00022684"/>
    </source>
</evidence>
<comment type="caution">
    <text evidence="11">The sequence shown here is derived from an EMBL/GenBank/DDBJ whole genome shotgun (WGS) entry which is preliminary data.</text>
</comment>
<organism evidence="11 12">
    <name type="scientific">Thalassotalea mangrovi</name>
    <dbReference type="NCBI Taxonomy" id="2572245"/>
    <lineage>
        <taxon>Bacteria</taxon>
        <taxon>Pseudomonadati</taxon>
        <taxon>Pseudomonadota</taxon>
        <taxon>Gammaproteobacteria</taxon>
        <taxon>Alteromonadales</taxon>
        <taxon>Colwelliaceae</taxon>
        <taxon>Thalassotalea</taxon>
    </lineage>
</organism>
<evidence type="ECO:0000256" key="1">
    <source>
        <dbReference type="ARBA" id="ARBA00005006"/>
    </source>
</evidence>
<reference evidence="11 12" key="1">
    <citation type="submission" date="2019-04" db="EMBL/GenBank/DDBJ databases">
        <title>Thalassotalea guangxiensis sp. nov., isolated from sediment of the coastal wetland.</title>
        <authorList>
            <person name="Zheng S."/>
            <person name="Zhang D."/>
        </authorList>
    </citation>
    <scope>NUCLEOTIDE SEQUENCE [LARGE SCALE GENOMIC DNA]</scope>
    <source>
        <strain evidence="11 12">ZS-4</strain>
    </source>
</reference>
<evidence type="ECO:0000256" key="6">
    <source>
        <dbReference type="ARBA" id="ARBA00022840"/>
    </source>
</evidence>
<comment type="similarity">
    <text evidence="2 8">Belongs to the glutamate--cysteine ligase type 1 family. Type 1 subfamily.</text>
</comment>
<gene>
    <name evidence="8" type="primary">gshA</name>
    <name evidence="11" type="ORF">E8M12_01150</name>
</gene>
<keyword evidence="5 8" id="KW-0547">Nucleotide-binding</keyword>
<dbReference type="GO" id="GO:0005829">
    <property type="term" value="C:cytosol"/>
    <property type="evidence" value="ECO:0007669"/>
    <property type="project" value="TreeGrafter"/>
</dbReference>
<dbReference type="InterPro" id="IPR007370">
    <property type="entry name" value="Glu_cys_ligase"/>
</dbReference>
<dbReference type="SUPFAM" id="SSF55931">
    <property type="entry name" value="Glutamine synthetase/guanido kinase"/>
    <property type="match status" value="1"/>
</dbReference>
<keyword evidence="3 8" id="KW-0436">Ligase</keyword>
<evidence type="ECO:0000256" key="9">
    <source>
        <dbReference type="RuleBase" id="RU004391"/>
    </source>
</evidence>
<dbReference type="EMBL" id="SWDB01000003">
    <property type="protein sequence ID" value="TKB47425.1"/>
    <property type="molecule type" value="Genomic_DNA"/>
</dbReference>
<dbReference type="NCBIfam" id="TIGR01434">
    <property type="entry name" value="glu_cys_ligase"/>
    <property type="match status" value="1"/>
</dbReference>
<dbReference type="PANTHER" id="PTHR38761">
    <property type="entry name" value="GLUTAMATE--CYSTEINE LIGASE"/>
    <property type="match status" value="1"/>
</dbReference>
<accession>A0A4U1BAI4</accession>
<dbReference type="Gene3D" id="3.30.590.20">
    <property type="match status" value="1"/>
</dbReference>
<comment type="catalytic activity">
    <reaction evidence="7 8 9">
        <text>L-cysteine + L-glutamate + ATP = gamma-L-glutamyl-L-cysteine + ADP + phosphate + H(+)</text>
        <dbReference type="Rhea" id="RHEA:13285"/>
        <dbReference type="ChEBI" id="CHEBI:15378"/>
        <dbReference type="ChEBI" id="CHEBI:29985"/>
        <dbReference type="ChEBI" id="CHEBI:30616"/>
        <dbReference type="ChEBI" id="CHEBI:35235"/>
        <dbReference type="ChEBI" id="CHEBI:43474"/>
        <dbReference type="ChEBI" id="CHEBI:58173"/>
        <dbReference type="ChEBI" id="CHEBI:456216"/>
        <dbReference type="EC" id="6.3.2.2"/>
    </reaction>
</comment>
<evidence type="ECO:0000313" key="11">
    <source>
        <dbReference type="EMBL" id="TKB47425.1"/>
    </source>
</evidence>
<name>A0A4U1BAI4_9GAMM</name>
<evidence type="ECO:0000259" key="10">
    <source>
        <dbReference type="Pfam" id="PF04262"/>
    </source>
</evidence>
<dbReference type="InterPro" id="IPR014746">
    <property type="entry name" value="Gln_synth/guanido_kin_cat_dom"/>
</dbReference>
<dbReference type="PANTHER" id="PTHR38761:SF1">
    <property type="entry name" value="GLUTAMATE--CYSTEINE LIGASE"/>
    <property type="match status" value="1"/>
</dbReference>
<dbReference type="HAMAP" id="MF_00578">
    <property type="entry name" value="Glu_cys_ligase"/>
    <property type="match status" value="1"/>
</dbReference>
<dbReference type="GO" id="GO:0005524">
    <property type="term" value="F:ATP binding"/>
    <property type="evidence" value="ECO:0007669"/>
    <property type="project" value="UniProtKB-KW"/>
</dbReference>
<dbReference type="EC" id="6.3.2.2" evidence="8"/>
<keyword evidence="4 8" id="KW-0317">Glutathione biosynthesis</keyword>
<proteinExistence type="inferred from homology"/>
<evidence type="ECO:0000256" key="5">
    <source>
        <dbReference type="ARBA" id="ARBA00022741"/>
    </source>
</evidence>
<dbReference type="Pfam" id="PF04262">
    <property type="entry name" value="Glu_cys_ligase"/>
    <property type="match status" value="1"/>
</dbReference>
<evidence type="ECO:0000313" key="12">
    <source>
        <dbReference type="Proteomes" id="UP000307999"/>
    </source>
</evidence>
<dbReference type="OrthoDB" id="9803907at2"/>
<sequence length="544" mass="61238">MFIAILWCTTRFASDASFGAKLTLSTSDFIAEFSKPSNLSALTGINRGIERETLRIKANGHLSEQGHNQALGSALTNPLITTDYSESLLEFITPVSESIDESIAQLKDIQKFTLDNVNGDLFWPMSMPCIVEHEDDIKIARYGSSNIGTMKSVYRQGLKNRYGSMMQVIAGIHFNFSFSEKFHQTAQSLLGDNRPLQDFISDRYFALIRNYKRFGWLIPYLFGSSPALCPTFLQSRQHNFDFKKAPSGCLYLEHATSLRMSDLGYTNSEQSTLNICYNDVDSYVASVQNAINLPSEKFASIGVKENGQYQQLNSNILQIENELYAPIRPKRVAKSGQKPSEALAHGGVQYVEVRAMDVNPYISTGISREQMYFMDVLLTFFYFHESAAMTPEEFKLASENTDKVVIQGRAPGLNLNDQGVEKTIPVWGQEIFSELTAIAKLLDQAYQTDQYSIAVAREQEKLSNPELTPSGRILNDLLTGGRGIIGWSLQHAKRYQEELNQWQYQVFDQAYLQKLASESLAEQAAIEASDQVDFDQFLADYFAK</sequence>
<dbReference type="InterPro" id="IPR006334">
    <property type="entry name" value="Glut_cys_ligase"/>
</dbReference>